<comment type="caution">
    <text evidence="1">The sequence shown here is derived from an EMBL/GenBank/DDBJ whole genome shotgun (WGS) entry which is preliminary data.</text>
</comment>
<gene>
    <name evidence="1" type="ORF">EBB06_07115</name>
</gene>
<accession>A0ABY0FDN5</accession>
<sequence>MRVALQGLAEQVGGRGHGLVELAVFGSAKYTIGAVSCWKAYDEGLFGCQETPMTHADQLAEADTPALALFLPR</sequence>
<protein>
    <submittedName>
        <fullName evidence="1">Uncharacterized protein</fullName>
    </submittedName>
</protein>
<proteinExistence type="predicted"/>
<reference evidence="1 2" key="1">
    <citation type="submission" date="2018-10" db="EMBL/GenBank/DDBJ databases">
        <title>Draft genome of Fastidiocella sp. strain 375T, a bacterium isolated from a karstic cave dripping water.</title>
        <authorList>
            <person name="Coelho C."/>
            <person name="Verissimo A."/>
            <person name="Tiago I."/>
        </authorList>
    </citation>
    <scope>NUCLEOTIDE SEQUENCE [LARGE SCALE GENOMIC DNA]</scope>
    <source>
        <strain evidence="1 2">CAVE-375</strain>
    </source>
</reference>
<dbReference type="EMBL" id="REGR01000004">
    <property type="protein sequence ID" value="RXZ44298.1"/>
    <property type="molecule type" value="Genomic_DNA"/>
</dbReference>
<dbReference type="Proteomes" id="UP000290682">
    <property type="component" value="Unassembled WGS sequence"/>
</dbReference>
<name>A0ABY0FDN5_9NEIS</name>
<evidence type="ECO:0000313" key="1">
    <source>
        <dbReference type="EMBL" id="RXZ44298.1"/>
    </source>
</evidence>
<organism evidence="1 2">
    <name type="scientific">Crenobacter cavernae</name>
    <dbReference type="NCBI Taxonomy" id="2290923"/>
    <lineage>
        <taxon>Bacteria</taxon>
        <taxon>Pseudomonadati</taxon>
        <taxon>Pseudomonadota</taxon>
        <taxon>Betaproteobacteria</taxon>
        <taxon>Neisseriales</taxon>
        <taxon>Neisseriaceae</taxon>
        <taxon>Crenobacter</taxon>
    </lineage>
</organism>
<keyword evidence="2" id="KW-1185">Reference proteome</keyword>
<evidence type="ECO:0000313" key="2">
    <source>
        <dbReference type="Proteomes" id="UP000290682"/>
    </source>
</evidence>